<feature type="compositionally biased region" description="Basic and acidic residues" evidence="1">
    <location>
        <begin position="14"/>
        <end position="25"/>
    </location>
</feature>
<name>A0ABR3RLH8_9PLEO</name>
<feature type="region of interest" description="Disordered" evidence="1">
    <location>
        <begin position="718"/>
        <end position="818"/>
    </location>
</feature>
<evidence type="ECO:0000313" key="2">
    <source>
        <dbReference type="EMBL" id="KAL1605242.1"/>
    </source>
</evidence>
<feature type="region of interest" description="Disordered" evidence="1">
    <location>
        <begin position="510"/>
        <end position="597"/>
    </location>
</feature>
<evidence type="ECO:0000313" key="3">
    <source>
        <dbReference type="Proteomes" id="UP001521785"/>
    </source>
</evidence>
<feature type="compositionally biased region" description="Acidic residues" evidence="1">
    <location>
        <begin position="728"/>
        <end position="739"/>
    </location>
</feature>
<keyword evidence="3" id="KW-1185">Reference proteome</keyword>
<protein>
    <submittedName>
        <fullName evidence="2">Uncharacterized protein</fullName>
    </submittedName>
</protein>
<feature type="region of interest" description="Disordered" evidence="1">
    <location>
        <begin position="1"/>
        <end position="31"/>
    </location>
</feature>
<dbReference type="EMBL" id="JAKJXO020000005">
    <property type="protein sequence ID" value="KAL1605242.1"/>
    <property type="molecule type" value="Genomic_DNA"/>
</dbReference>
<feature type="compositionally biased region" description="Polar residues" evidence="1">
    <location>
        <begin position="189"/>
        <end position="212"/>
    </location>
</feature>
<feature type="compositionally biased region" description="Basic and acidic residues" evidence="1">
    <location>
        <begin position="566"/>
        <end position="578"/>
    </location>
</feature>
<feature type="compositionally biased region" description="Basic and acidic residues" evidence="1">
    <location>
        <begin position="517"/>
        <end position="528"/>
    </location>
</feature>
<comment type="caution">
    <text evidence="2">The sequence shown here is derived from an EMBL/GenBank/DDBJ whole genome shotgun (WGS) entry which is preliminary data.</text>
</comment>
<evidence type="ECO:0000256" key="1">
    <source>
        <dbReference type="SAM" id="MobiDB-lite"/>
    </source>
</evidence>
<accession>A0ABR3RLH8</accession>
<reference evidence="2 3" key="1">
    <citation type="submission" date="2024-02" db="EMBL/GenBank/DDBJ databases">
        <title>De novo assembly and annotation of 12 fungi associated with fruit tree decline syndrome in Ontario, Canada.</title>
        <authorList>
            <person name="Sulman M."/>
            <person name="Ellouze W."/>
            <person name="Ilyukhin E."/>
        </authorList>
    </citation>
    <scope>NUCLEOTIDE SEQUENCE [LARGE SCALE GENOMIC DNA]</scope>
    <source>
        <strain evidence="2 3">M42-189</strain>
    </source>
</reference>
<organism evidence="2 3">
    <name type="scientific">Paraconiothyrium brasiliense</name>
    <dbReference type="NCBI Taxonomy" id="300254"/>
    <lineage>
        <taxon>Eukaryota</taxon>
        <taxon>Fungi</taxon>
        <taxon>Dikarya</taxon>
        <taxon>Ascomycota</taxon>
        <taxon>Pezizomycotina</taxon>
        <taxon>Dothideomycetes</taxon>
        <taxon>Pleosporomycetidae</taxon>
        <taxon>Pleosporales</taxon>
        <taxon>Massarineae</taxon>
        <taxon>Didymosphaeriaceae</taxon>
        <taxon>Paraconiothyrium</taxon>
    </lineage>
</organism>
<proteinExistence type="predicted"/>
<feature type="compositionally biased region" description="Polar residues" evidence="1">
    <location>
        <begin position="1"/>
        <end position="10"/>
    </location>
</feature>
<gene>
    <name evidence="2" type="ORF">SLS60_004786</name>
</gene>
<feature type="region of interest" description="Disordered" evidence="1">
    <location>
        <begin position="189"/>
        <end position="214"/>
    </location>
</feature>
<feature type="compositionally biased region" description="Basic and acidic residues" evidence="1">
    <location>
        <begin position="740"/>
        <end position="762"/>
    </location>
</feature>
<dbReference type="Proteomes" id="UP001521785">
    <property type="component" value="Unassembled WGS sequence"/>
</dbReference>
<sequence length="818" mass="94067">MIKMSTTLKMSTAVREDPREGRRESSTSIPKNTQLHTVIFFPIDYDDPGNQSIKDVQMAENSLSTGPRKHMVRRPELEQTPLTFAEMPDYFQDPHFERVKRRLRAIYFHDRRKVDRKYYIDEGSDTYAAEEEQGEGQDAHRFLHQMTVFMKKLEEKGFRTIYARNLPSALRHARRLKQIIDPESPLQHIQATTPNAPPKTGTSEPSVWTPTTAGKPVPDEKVMLLTYRMIGSRIHMDSRAYDAHVGESVLLYPSREEVALDSAKIYDLNAFDALAKKDGLWRPRWHRCDLSSTMSGRKECPFDNDVDRDMWHGRTQILKRGHSSCTSKVDTVDWNKSLEPACYTCLQKFYKAHKDADLREINTEMWPGVLPKRAENHILHNSHFYNYIHQEHVESLQKWGELRVFIAMEDEKDDTGVSMKDKHGKTIRKPYVVDIIKTYFAPVEKEDDQDAKKQAAREQVARERKGYERDYRAKGVTKAILTGFVQARKIWSKELSKAKKEGLITALEEDDRRRHRAEQEKREQHGSELEGQSAVDDEHDMSGETLGGDDPIAKSQPDLESGPRGNSKDRPNHKHAPEDGSASRSNAGIEPVGDFSRMPDEGPIVRCTYFSDKMHVSRLNLESNAGFESYDKINVPVIKKFALSQYRRLYRRYPEHFESLSVGARIDIGVGPKQSLFINEVTRWWFASWFDGFEDIRLQGKIAQAFADSFSQVYRVHPREPNESIPESGDDDDDYDDDGERDKFTTLYKQKQERLEPRERKNTTASGGDGGSQDNGANGKSHGKRPADDENEDDVQGAAAEKNPKFLRRARLPRDEVE</sequence>